<dbReference type="EMBL" id="FMZZ01000007">
    <property type="protein sequence ID" value="SDD08720.1"/>
    <property type="molecule type" value="Genomic_DNA"/>
</dbReference>
<feature type="domain" description="DUF7711" evidence="1">
    <location>
        <begin position="1"/>
        <end position="196"/>
    </location>
</feature>
<dbReference type="Proteomes" id="UP000199501">
    <property type="component" value="Unassembled WGS sequence"/>
</dbReference>
<reference evidence="3" key="1">
    <citation type="submission" date="2016-10" db="EMBL/GenBank/DDBJ databases">
        <authorList>
            <person name="Varghese N."/>
            <person name="Submissions S."/>
        </authorList>
    </citation>
    <scope>NUCLEOTIDE SEQUENCE [LARGE SCALE GENOMIC DNA]</scope>
    <source>
        <strain evidence="3">IBRC-M 10403</strain>
    </source>
</reference>
<organism evidence="2 3">
    <name type="scientific">Actinokineospora iranica</name>
    <dbReference type="NCBI Taxonomy" id="1271860"/>
    <lineage>
        <taxon>Bacteria</taxon>
        <taxon>Bacillati</taxon>
        <taxon>Actinomycetota</taxon>
        <taxon>Actinomycetes</taxon>
        <taxon>Pseudonocardiales</taxon>
        <taxon>Pseudonocardiaceae</taxon>
        <taxon>Actinokineospora</taxon>
    </lineage>
</organism>
<dbReference type="AlphaFoldDB" id="A0A1G6RVL5"/>
<protein>
    <recommendedName>
        <fullName evidence="1">DUF7711 domain-containing protein</fullName>
    </recommendedName>
</protein>
<keyword evidence="3" id="KW-1185">Reference proteome</keyword>
<gene>
    <name evidence="2" type="ORF">SAMN05216174_10757</name>
</gene>
<accession>A0A1G6RVL5</accession>
<evidence type="ECO:0000313" key="3">
    <source>
        <dbReference type="Proteomes" id="UP000199501"/>
    </source>
</evidence>
<dbReference type="InterPro" id="IPR056128">
    <property type="entry name" value="DUF7711"/>
</dbReference>
<name>A0A1G6RVL5_9PSEU</name>
<dbReference type="STRING" id="1271860.SAMN05216174_10757"/>
<sequence length="204" mass="22550">MKWTRAVHHLETLASTCADMATRPVSIFPRRVGELWAAGEILGPIAEIELITVALTVDLPAEAVPWRTEPSGARHWANAARLPQSPVRPFWRSAHAPVWNHELYRPVLVWSEADGVRTDVLAAIADGEGESVRPAAPTPADLRARVADELAISLRGLRERSAEYEERRWKPGKLEPVADALWQVGAGYLDLLDAEDRAAGNTFR</sequence>
<proteinExistence type="predicted"/>
<evidence type="ECO:0000313" key="2">
    <source>
        <dbReference type="EMBL" id="SDD08720.1"/>
    </source>
</evidence>
<dbReference type="Pfam" id="PF24821">
    <property type="entry name" value="DUF7711"/>
    <property type="match status" value="1"/>
</dbReference>
<evidence type="ECO:0000259" key="1">
    <source>
        <dbReference type="Pfam" id="PF24821"/>
    </source>
</evidence>